<dbReference type="EMBL" id="MEVL01000025">
    <property type="protein sequence ID" value="OGC60081.1"/>
    <property type="molecule type" value="Genomic_DNA"/>
</dbReference>
<dbReference type="AlphaFoldDB" id="A0A1F4VSA8"/>
<comment type="caution">
    <text evidence="1">The sequence shown here is derived from an EMBL/GenBank/DDBJ whole genome shotgun (WGS) entry which is preliminary data.</text>
</comment>
<dbReference type="Proteomes" id="UP000176967">
    <property type="component" value="Unassembled WGS sequence"/>
</dbReference>
<gene>
    <name evidence="1" type="ORF">A2890_01200</name>
</gene>
<name>A0A1F4VSA8_UNCKA</name>
<protein>
    <submittedName>
        <fullName evidence="1">Uncharacterized protein</fullName>
    </submittedName>
</protein>
<dbReference type="STRING" id="1802628.A2890_01200"/>
<evidence type="ECO:0000313" key="1">
    <source>
        <dbReference type="EMBL" id="OGC60081.1"/>
    </source>
</evidence>
<evidence type="ECO:0000313" key="2">
    <source>
        <dbReference type="Proteomes" id="UP000176967"/>
    </source>
</evidence>
<proteinExistence type="predicted"/>
<sequence length="200" mass="21874">MLVISLLAGLAVSSVFQFQINSVLARTLGTMAANNEALIQEMSAQNVVVAQITRERDDLENTVAQARQLFQQMVPVNQVLWCTDTPAGEMPAEYASIVVFAVQQVVNLLPPEAQPSRYCVDLVGIFGSPQTGELYIPVAREFPGGAEDRIIVYLEPVPGQPENLWVAGFYSVIMRELYLVPRETPAEQPPMGPPGDNTSK</sequence>
<accession>A0A1F4VSA8</accession>
<organism evidence="1 2">
    <name type="scientific">candidate division WWE3 bacterium RIFCSPLOWO2_01_FULL_53_14</name>
    <dbReference type="NCBI Taxonomy" id="1802628"/>
    <lineage>
        <taxon>Bacteria</taxon>
        <taxon>Katanobacteria</taxon>
    </lineage>
</organism>
<reference evidence="1 2" key="1">
    <citation type="journal article" date="2016" name="Nat. Commun.">
        <title>Thousands of microbial genomes shed light on interconnected biogeochemical processes in an aquifer system.</title>
        <authorList>
            <person name="Anantharaman K."/>
            <person name="Brown C.T."/>
            <person name="Hug L.A."/>
            <person name="Sharon I."/>
            <person name="Castelle C.J."/>
            <person name="Probst A.J."/>
            <person name="Thomas B.C."/>
            <person name="Singh A."/>
            <person name="Wilkins M.J."/>
            <person name="Karaoz U."/>
            <person name="Brodie E.L."/>
            <person name="Williams K.H."/>
            <person name="Hubbard S.S."/>
            <person name="Banfield J.F."/>
        </authorList>
    </citation>
    <scope>NUCLEOTIDE SEQUENCE [LARGE SCALE GENOMIC DNA]</scope>
</reference>